<proteinExistence type="predicted"/>
<dbReference type="AlphaFoldDB" id="A0A564T4Z2"/>
<dbReference type="RefSeq" id="WP_144124012.1">
    <property type="nucleotide sequence ID" value="NZ_CABHNI010000019.1"/>
</dbReference>
<gene>
    <name evidence="1" type="ORF">DFSSTS7063_01106</name>
</gene>
<dbReference type="EMBL" id="CABHNI010000019">
    <property type="protein sequence ID" value="VUX02517.1"/>
    <property type="molecule type" value="Genomic_DNA"/>
</dbReference>
<evidence type="ECO:0000313" key="1">
    <source>
        <dbReference type="EMBL" id="VUX02517.1"/>
    </source>
</evidence>
<protein>
    <submittedName>
        <fullName evidence="1">Uncharacterized protein</fullName>
    </submittedName>
</protein>
<sequence>MNRVYFDTNIFEDIVKKVIDINTNELNGFTNIAYYISTAHVEEYFIATKNDSENKYTQYNYDRKLLMSSLKLKGILNPSKTRIMNKPEKFDDCLARVKQFDTTDIMVRKGKKLHQEQTGFFKELLLANPDAQNNSNLDAKEIWNKYEVKRILAKFPDYLNENNAALFQELQYVYGTQVALKLAPSKKLTPFEIKKGCFKEISNQYPLMEIIFEFLHSTLNKCGYNRDKKDSTVISGIYDTTHSIYGTYCNYFVSSDERLRKRISAIYYYLGVPTKVITFNEFLNVADKLK</sequence>
<reference evidence="1 2" key="1">
    <citation type="submission" date="2019-07" db="EMBL/GenBank/DDBJ databases">
        <authorList>
            <person name="Hibberd C M."/>
            <person name="Gehrig L. J."/>
            <person name="Chang H.-W."/>
            <person name="Venkatesh S."/>
        </authorList>
    </citation>
    <scope>NUCLEOTIDE SEQUENCE [LARGE SCALE GENOMIC DNA]</scope>
    <source>
        <strain evidence="1">Dorea_formicigenerans_SSTS_Bg7063</strain>
    </source>
</reference>
<dbReference type="Proteomes" id="UP000358366">
    <property type="component" value="Unassembled WGS sequence"/>
</dbReference>
<name>A0A564T4Z2_9FIRM</name>
<evidence type="ECO:0000313" key="2">
    <source>
        <dbReference type="Proteomes" id="UP000358366"/>
    </source>
</evidence>
<accession>A0A564T4Z2</accession>
<organism evidence="1 2">
    <name type="scientific">Dorea formicigenerans</name>
    <dbReference type="NCBI Taxonomy" id="39486"/>
    <lineage>
        <taxon>Bacteria</taxon>
        <taxon>Bacillati</taxon>
        <taxon>Bacillota</taxon>
        <taxon>Clostridia</taxon>
        <taxon>Lachnospirales</taxon>
        <taxon>Lachnospiraceae</taxon>
        <taxon>Dorea</taxon>
    </lineage>
</organism>